<name>M2UQY5_COCH5</name>
<keyword evidence="4 9" id="KW-0732">Signal</keyword>
<dbReference type="Proteomes" id="UP000016936">
    <property type="component" value="Unassembled WGS sequence"/>
</dbReference>
<dbReference type="OMA" id="CLPHVEI"/>
<feature type="chain" id="PRO_5004027506" description="Copper acquisition factor BIM1-like domain-containing protein" evidence="9">
    <location>
        <begin position="21"/>
        <end position="236"/>
    </location>
</feature>
<dbReference type="InterPro" id="IPR046530">
    <property type="entry name" value="BIM1-like_dom"/>
</dbReference>
<evidence type="ECO:0000313" key="12">
    <source>
        <dbReference type="Proteomes" id="UP000016936"/>
    </source>
</evidence>
<dbReference type="EMBL" id="KB445570">
    <property type="protein sequence ID" value="EMD96001.1"/>
    <property type="molecule type" value="Genomic_DNA"/>
</dbReference>
<feature type="signal peptide" evidence="9">
    <location>
        <begin position="1"/>
        <end position="20"/>
    </location>
</feature>
<reference evidence="11 12" key="1">
    <citation type="journal article" date="2012" name="PLoS Pathog.">
        <title>Diverse lifestyles and strategies of plant pathogenesis encoded in the genomes of eighteen Dothideomycetes fungi.</title>
        <authorList>
            <person name="Ohm R.A."/>
            <person name="Feau N."/>
            <person name="Henrissat B."/>
            <person name="Schoch C.L."/>
            <person name="Horwitz B.A."/>
            <person name="Barry K.W."/>
            <person name="Condon B.J."/>
            <person name="Copeland A.C."/>
            <person name="Dhillon B."/>
            <person name="Glaser F."/>
            <person name="Hesse C.N."/>
            <person name="Kosti I."/>
            <person name="LaButti K."/>
            <person name="Lindquist E.A."/>
            <person name="Lucas S."/>
            <person name="Salamov A.A."/>
            <person name="Bradshaw R.E."/>
            <person name="Ciuffetti L."/>
            <person name="Hamelin R.C."/>
            <person name="Kema G.H.J."/>
            <person name="Lawrence C."/>
            <person name="Scott J.A."/>
            <person name="Spatafora J.W."/>
            <person name="Turgeon B.G."/>
            <person name="de Wit P.J.G.M."/>
            <person name="Zhong S."/>
            <person name="Goodwin S.B."/>
            <person name="Grigoriev I.V."/>
        </authorList>
    </citation>
    <scope>NUCLEOTIDE SEQUENCE [LARGE SCALE GENOMIC DNA]</scope>
    <source>
        <strain evidence="12">C5 / ATCC 48332 / race O</strain>
    </source>
</reference>
<dbReference type="PANTHER" id="PTHR34992">
    <property type="entry name" value="HYPHAL ANASTAMOSIS-7 PROTEIN"/>
    <property type="match status" value="1"/>
</dbReference>
<gene>
    <name evidence="11" type="ORF">COCHEDRAFT_1127355</name>
</gene>
<keyword evidence="6" id="KW-0325">Glycoprotein</keyword>
<feature type="compositionally biased region" description="Low complexity" evidence="8">
    <location>
        <begin position="197"/>
        <end position="213"/>
    </location>
</feature>
<evidence type="ECO:0000256" key="7">
    <source>
        <dbReference type="ARBA" id="ARBA00023288"/>
    </source>
</evidence>
<dbReference type="HOGENOM" id="CLU_070647_2_0_1"/>
<feature type="domain" description="Copper acquisition factor BIM1-like" evidence="10">
    <location>
        <begin position="20"/>
        <end position="163"/>
    </location>
</feature>
<dbReference type="Pfam" id="PF20238">
    <property type="entry name" value="BIM1-like_dom"/>
    <property type="match status" value="1"/>
</dbReference>
<proteinExistence type="predicted"/>
<keyword evidence="5" id="KW-0472">Membrane</keyword>
<dbReference type="OrthoDB" id="2146436at2759"/>
<dbReference type="GO" id="GO:0005886">
    <property type="term" value="C:plasma membrane"/>
    <property type="evidence" value="ECO:0007669"/>
    <property type="project" value="UniProtKB-SubCell"/>
</dbReference>
<accession>M2UQY5</accession>
<feature type="region of interest" description="Disordered" evidence="8">
    <location>
        <begin position="166"/>
        <end position="213"/>
    </location>
</feature>
<evidence type="ECO:0000256" key="2">
    <source>
        <dbReference type="ARBA" id="ARBA00022475"/>
    </source>
</evidence>
<evidence type="ECO:0000256" key="5">
    <source>
        <dbReference type="ARBA" id="ARBA00023136"/>
    </source>
</evidence>
<dbReference type="CDD" id="cd21176">
    <property type="entry name" value="LPMO_auxiliary-like"/>
    <property type="match status" value="1"/>
</dbReference>
<dbReference type="AlphaFoldDB" id="M2UQY5"/>
<reference evidence="12" key="2">
    <citation type="journal article" date="2013" name="PLoS Genet.">
        <title>Comparative genome structure, secondary metabolite, and effector coding capacity across Cochliobolus pathogens.</title>
        <authorList>
            <person name="Condon B.J."/>
            <person name="Leng Y."/>
            <person name="Wu D."/>
            <person name="Bushley K.E."/>
            <person name="Ohm R.A."/>
            <person name="Otillar R."/>
            <person name="Martin J."/>
            <person name="Schackwitz W."/>
            <person name="Grimwood J."/>
            <person name="MohdZainudin N."/>
            <person name="Xue C."/>
            <person name="Wang R."/>
            <person name="Manning V.A."/>
            <person name="Dhillon B."/>
            <person name="Tu Z.J."/>
            <person name="Steffenson B.J."/>
            <person name="Salamov A."/>
            <person name="Sun H."/>
            <person name="Lowry S."/>
            <person name="LaButti K."/>
            <person name="Han J."/>
            <person name="Copeland A."/>
            <person name="Lindquist E."/>
            <person name="Barry K."/>
            <person name="Schmutz J."/>
            <person name="Baker S.E."/>
            <person name="Ciuffetti L.M."/>
            <person name="Grigoriev I.V."/>
            <person name="Zhong S."/>
            <person name="Turgeon B.G."/>
        </authorList>
    </citation>
    <scope>NUCLEOTIDE SEQUENCE [LARGE SCALE GENOMIC DNA]</scope>
    <source>
        <strain evidence="12">C5 / ATCC 48332 / race O</strain>
    </source>
</reference>
<keyword evidence="2" id="KW-1003">Cell membrane</keyword>
<feature type="compositionally biased region" description="Acidic residues" evidence="8">
    <location>
        <begin position="185"/>
        <end position="194"/>
    </location>
</feature>
<dbReference type="InterPro" id="IPR046936">
    <property type="entry name" value="BIM1-like"/>
</dbReference>
<evidence type="ECO:0000256" key="6">
    <source>
        <dbReference type="ARBA" id="ARBA00023180"/>
    </source>
</evidence>
<keyword evidence="3" id="KW-0336">GPI-anchor</keyword>
<keyword evidence="12" id="KW-1185">Reference proteome</keyword>
<evidence type="ECO:0000259" key="10">
    <source>
        <dbReference type="Pfam" id="PF20238"/>
    </source>
</evidence>
<evidence type="ECO:0000256" key="9">
    <source>
        <dbReference type="SAM" id="SignalP"/>
    </source>
</evidence>
<dbReference type="eggNOG" id="ENOG502S92W">
    <property type="taxonomic scope" value="Eukaryota"/>
</dbReference>
<evidence type="ECO:0000256" key="3">
    <source>
        <dbReference type="ARBA" id="ARBA00022622"/>
    </source>
</evidence>
<feature type="compositionally biased region" description="Polar residues" evidence="8">
    <location>
        <begin position="166"/>
        <end position="180"/>
    </location>
</feature>
<evidence type="ECO:0000256" key="4">
    <source>
        <dbReference type="ARBA" id="ARBA00022729"/>
    </source>
</evidence>
<evidence type="ECO:0000256" key="8">
    <source>
        <dbReference type="SAM" id="MobiDB-lite"/>
    </source>
</evidence>
<dbReference type="PANTHER" id="PTHR34992:SF1">
    <property type="entry name" value="COPPER ACQUISITION FACTOR BIM1-LIKE DOMAIN-CONTAINING PROTEIN"/>
    <property type="match status" value="1"/>
</dbReference>
<sequence>MSKMLSNTVLALSLLPLTLAHFNLNSPPSRGFNEENEGNFPCGGYDQVSDKRTDFPISGGPIQLVLGHPQTNVAVYMAIGDNPGSGFSVVLKQQLMVEGLGNFCLGSVSIPKDLNVTAGTKASIQVVTNAHSSGGLYQCTDVTLVDKQLSQSEFQDSCKNNTGVKVAQENISGNPNSTATGTGGSDDDDDDDDDKPTASGSGSGSAARPTAASAATHAQAISWVLGAVGLAGIAML</sequence>
<comment type="subcellular location">
    <subcellularLocation>
        <location evidence="1">Cell membrane</location>
        <topology evidence="1">Lipid-anchor</topology>
        <topology evidence="1">GPI-anchor</topology>
    </subcellularLocation>
</comment>
<keyword evidence="7" id="KW-0449">Lipoprotein</keyword>
<dbReference type="GO" id="GO:0098552">
    <property type="term" value="C:side of membrane"/>
    <property type="evidence" value="ECO:0007669"/>
    <property type="project" value="UniProtKB-KW"/>
</dbReference>
<organism evidence="11 12">
    <name type="scientific">Cochliobolus heterostrophus (strain C5 / ATCC 48332 / race O)</name>
    <name type="common">Southern corn leaf blight fungus</name>
    <name type="synonym">Bipolaris maydis</name>
    <dbReference type="NCBI Taxonomy" id="701091"/>
    <lineage>
        <taxon>Eukaryota</taxon>
        <taxon>Fungi</taxon>
        <taxon>Dikarya</taxon>
        <taxon>Ascomycota</taxon>
        <taxon>Pezizomycotina</taxon>
        <taxon>Dothideomycetes</taxon>
        <taxon>Pleosporomycetidae</taxon>
        <taxon>Pleosporales</taxon>
        <taxon>Pleosporineae</taxon>
        <taxon>Pleosporaceae</taxon>
        <taxon>Bipolaris</taxon>
    </lineage>
</organism>
<protein>
    <recommendedName>
        <fullName evidence="10">Copper acquisition factor BIM1-like domain-containing protein</fullName>
    </recommendedName>
</protein>
<evidence type="ECO:0000313" key="11">
    <source>
        <dbReference type="EMBL" id="EMD96001.1"/>
    </source>
</evidence>
<evidence type="ECO:0000256" key="1">
    <source>
        <dbReference type="ARBA" id="ARBA00004609"/>
    </source>
</evidence>